<gene>
    <name evidence="1" type="ordered locus">Namu_1060</name>
</gene>
<dbReference type="InParanoid" id="C8XBK6"/>
<evidence type="ECO:0000313" key="1">
    <source>
        <dbReference type="EMBL" id="ACV77468.1"/>
    </source>
</evidence>
<dbReference type="RefSeq" id="WP_015746382.1">
    <property type="nucleotide sequence ID" value="NC_013235.1"/>
</dbReference>
<dbReference type="AlphaFoldDB" id="C8XBK6"/>
<dbReference type="InterPro" id="IPR025460">
    <property type="entry name" value="DUF4280"/>
</dbReference>
<sequence length="129" mass="12582" precursor="true">MGKPCAVSGAMITCSFGLAPSTLNVVAPRPTVEGRPVANITDIVPGANIPPFGLCQSLANPTVAAATAAALGVLTPMPCVPVVTAPWTPLAPQMTAGGAPVVVAGAQCFCAFAGVIAITMPGAVRTTAA</sequence>
<evidence type="ECO:0008006" key="3">
    <source>
        <dbReference type="Google" id="ProtNLM"/>
    </source>
</evidence>
<dbReference type="EMBL" id="CP001737">
    <property type="protein sequence ID" value="ACV77468.1"/>
    <property type="molecule type" value="Genomic_DNA"/>
</dbReference>
<keyword evidence="2" id="KW-1185">Reference proteome</keyword>
<proteinExistence type="predicted"/>
<reference evidence="2" key="1">
    <citation type="submission" date="2009-09" db="EMBL/GenBank/DDBJ databases">
        <title>The complete genome of Nakamurella multipartita DSM 44233.</title>
        <authorList>
            <consortium name="US DOE Joint Genome Institute (JGI-PGF)"/>
            <person name="Lucas S."/>
            <person name="Copeland A."/>
            <person name="Lapidus A."/>
            <person name="Glavina del Rio T."/>
            <person name="Dalin E."/>
            <person name="Tice H."/>
            <person name="Bruce D."/>
            <person name="Goodwin L."/>
            <person name="Pitluck S."/>
            <person name="Kyrpides N."/>
            <person name="Mavromatis K."/>
            <person name="Ivanova N."/>
            <person name="Ovchinnikova G."/>
            <person name="Sims D."/>
            <person name="Meincke L."/>
            <person name="Brettin T."/>
            <person name="Detter J.C."/>
            <person name="Han C."/>
            <person name="Larimer F."/>
            <person name="Land M."/>
            <person name="Hauser L."/>
            <person name="Markowitz V."/>
            <person name="Cheng J.-F."/>
            <person name="Hugenholtz P."/>
            <person name="Woyke T."/>
            <person name="Wu D."/>
            <person name="Klenk H.-P."/>
            <person name="Eisen J.A."/>
        </authorList>
    </citation>
    <scope>NUCLEOTIDE SEQUENCE [LARGE SCALE GENOMIC DNA]</scope>
    <source>
        <strain evidence="2">ATCC 700099 / DSM 44233 / CIP 104796 / JCM 9543 / NBRC 105858 / Y-104</strain>
    </source>
</reference>
<organism evidence="1 2">
    <name type="scientific">Nakamurella multipartita (strain ATCC 700099 / DSM 44233 / CIP 104796 / JCM 9543 / NBRC 105858 / Y-104)</name>
    <name type="common">Microsphaera multipartita</name>
    <dbReference type="NCBI Taxonomy" id="479431"/>
    <lineage>
        <taxon>Bacteria</taxon>
        <taxon>Bacillati</taxon>
        <taxon>Actinomycetota</taxon>
        <taxon>Actinomycetes</taxon>
        <taxon>Nakamurellales</taxon>
        <taxon>Nakamurellaceae</taxon>
        <taxon>Nakamurella</taxon>
    </lineage>
</organism>
<protein>
    <recommendedName>
        <fullName evidence="3">DUF4280 domain-containing protein</fullName>
    </recommendedName>
</protein>
<dbReference type="Proteomes" id="UP000002218">
    <property type="component" value="Chromosome"/>
</dbReference>
<accession>C8XBK6</accession>
<dbReference type="STRING" id="479431.Namu_1060"/>
<reference evidence="1 2" key="2">
    <citation type="journal article" date="2010" name="Stand. Genomic Sci.">
        <title>Complete genome sequence of Nakamurella multipartita type strain (Y-104).</title>
        <authorList>
            <person name="Tice H."/>
            <person name="Mayilraj S."/>
            <person name="Sims D."/>
            <person name="Lapidus A."/>
            <person name="Nolan M."/>
            <person name="Lucas S."/>
            <person name="Glavina Del Rio T."/>
            <person name="Copeland A."/>
            <person name="Cheng J.F."/>
            <person name="Meincke L."/>
            <person name="Bruce D."/>
            <person name="Goodwin L."/>
            <person name="Pitluck S."/>
            <person name="Ivanova N."/>
            <person name="Mavromatis K."/>
            <person name="Ovchinnikova G."/>
            <person name="Pati A."/>
            <person name="Chen A."/>
            <person name="Palaniappan K."/>
            <person name="Land M."/>
            <person name="Hauser L."/>
            <person name="Chang Y.J."/>
            <person name="Jeffries C.D."/>
            <person name="Detter J.C."/>
            <person name="Brettin T."/>
            <person name="Rohde M."/>
            <person name="Goker M."/>
            <person name="Bristow J."/>
            <person name="Eisen J.A."/>
            <person name="Markowitz V."/>
            <person name="Hugenholtz P."/>
            <person name="Kyrpides N.C."/>
            <person name="Klenk H.P."/>
            <person name="Chen F."/>
        </authorList>
    </citation>
    <scope>NUCLEOTIDE SEQUENCE [LARGE SCALE GENOMIC DNA]</scope>
    <source>
        <strain evidence="2">ATCC 700099 / DSM 44233 / CIP 104796 / JCM 9543 / NBRC 105858 / Y-104</strain>
    </source>
</reference>
<evidence type="ECO:0000313" key="2">
    <source>
        <dbReference type="Proteomes" id="UP000002218"/>
    </source>
</evidence>
<dbReference type="Pfam" id="PF14107">
    <property type="entry name" value="DUF4280"/>
    <property type="match status" value="1"/>
</dbReference>
<dbReference type="KEGG" id="nml:Namu_1060"/>
<dbReference type="OrthoDB" id="4825649at2"/>
<name>C8XBK6_NAKMY</name>
<dbReference type="eggNOG" id="ENOG5031DZ3">
    <property type="taxonomic scope" value="Bacteria"/>
</dbReference>
<dbReference type="HOGENOM" id="CLU_094498_0_0_11"/>